<protein>
    <submittedName>
        <fullName evidence="1">9425_t:CDS:1</fullName>
    </submittedName>
</protein>
<accession>A0ACA9QFG2</accession>
<evidence type="ECO:0000313" key="1">
    <source>
        <dbReference type="EMBL" id="CAG8742216.1"/>
    </source>
</evidence>
<keyword evidence="2" id="KW-1185">Reference proteome</keyword>
<proteinExistence type="predicted"/>
<organism evidence="1 2">
    <name type="scientific">Dentiscutata heterogama</name>
    <dbReference type="NCBI Taxonomy" id="1316150"/>
    <lineage>
        <taxon>Eukaryota</taxon>
        <taxon>Fungi</taxon>
        <taxon>Fungi incertae sedis</taxon>
        <taxon>Mucoromycota</taxon>
        <taxon>Glomeromycotina</taxon>
        <taxon>Glomeromycetes</taxon>
        <taxon>Diversisporales</taxon>
        <taxon>Gigasporaceae</taxon>
        <taxon>Dentiscutata</taxon>
    </lineage>
</organism>
<reference evidence="1" key="1">
    <citation type="submission" date="2021-06" db="EMBL/GenBank/DDBJ databases">
        <authorList>
            <person name="Kallberg Y."/>
            <person name="Tangrot J."/>
            <person name="Rosling A."/>
        </authorList>
    </citation>
    <scope>NUCLEOTIDE SEQUENCE</scope>
    <source>
        <strain evidence="1">IL203A</strain>
    </source>
</reference>
<dbReference type="Proteomes" id="UP000789702">
    <property type="component" value="Unassembled WGS sequence"/>
</dbReference>
<feature type="non-terminal residue" evidence="1">
    <location>
        <position position="44"/>
    </location>
</feature>
<comment type="caution">
    <text evidence="1">The sequence shown here is derived from an EMBL/GenBank/DDBJ whole genome shotgun (WGS) entry which is preliminary data.</text>
</comment>
<gene>
    <name evidence="1" type="ORF">DHETER_LOCUS14117</name>
</gene>
<feature type="non-terminal residue" evidence="1">
    <location>
        <position position="1"/>
    </location>
</feature>
<name>A0ACA9QFG2_9GLOM</name>
<dbReference type="EMBL" id="CAJVPU010041763">
    <property type="protein sequence ID" value="CAG8742216.1"/>
    <property type="molecule type" value="Genomic_DNA"/>
</dbReference>
<evidence type="ECO:0000313" key="2">
    <source>
        <dbReference type="Proteomes" id="UP000789702"/>
    </source>
</evidence>
<sequence>SFHDGFPKCFVNVFGLSYSEVTWHASGLFNVECYQNEIEVEMCE</sequence>